<dbReference type="Pfam" id="PF00072">
    <property type="entry name" value="Response_reg"/>
    <property type="match status" value="1"/>
</dbReference>
<dbReference type="InterPro" id="IPR046947">
    <property type="entry name" value="LytR-like"/>
</dbReference>
<proteinExistence type="predicted"/>
<dbReference type="Proteomes" id="UP000199031">
    <property type="component" value="Unassembled WGS sequence"/>
</dbReference>
<name>A0A1I5Y8T5_9BACT</name>
<evidence type="ECO:0000313" key="4">
    <source>
        <dbReference type="EMBL" id="SFQ40327.1"/>
    </source>
</evidence>
<dbReference type="Gene3D" id="3.40.50.2300">
    <property type="match status" value="1"/>
</dbReference>
<gene>
    <name evidence="4" type="ORF">SAMN05444277_11116</name>
</gene>
<keyword evidence="5" id="KW-1185">Reference proteome</keyword>
<dbReference type="SMART" id="SM00448">
    <property type="entry name" value="REC"/>
    <property type="match status" value="1"/>
</dbReference>
<organism evidence="4 5">
    <name type="scientific">Parafilimonas terrae</name>
    <dbReference type="NCBI Taxonomy" id="1465490"/>
    <lineage>
        <taxon>Bacteria</taxon>
        <taxon>Pseudomonadati</taxon>
        <taxon>Bacteroidota</taxon>
        <taxon>Chitinophagia</taxon>
        <taxon>Chitinophagales</taxon>
        <taxon>Chitinophagaceae</taxon>
        <taxon>Parafilimonas</taxon>
    </lineage>
</organism>
<reference evidence="4 5" key="1">
    <citation type="submission" date="2016-10" db="EMBL/GenBank/DDBJ databases">
        <authorList>
            <person name="de Groot N.N."/>
        </authorList>
    </citation>
    <scope>NUCLEOTIDE SEQUENCE [LARGE SCALE GENOMIC DNA]</scope>
    <source>
        <strain evidence="4 5">DSM 28286</strain>
    </source>
</reference>
<dbReference type="SMART" id="SM00850">
    <property type="entry name" value="LytTR"/>
    <property type="match status" value="1"/>
</dbReference>
<feature type="modified residue" description="4-aspartylphosphate" evidence="1">
    <location>
        <position position="54"/>
    </location>
</feature>
<protein>
    <submittedName>
        <fullName evidence="4">Two component transcriptional regulator, LytTR family</fullName>
    </submittedName>
</protein>
<dbReference type="PANTHER" id="PTHR37299">
    <property type="entry name" value="TRANSCRIPTIONAL REGULATOR-RELATED"/>
    <property type="match status" value="1"/>
</dbReference>
<dbReference type="InterPro" id="IPR001789">
    <property type="entry name" value="Sig_transdc_resp-reg_receiver"/>
</dbReference>
<evidence type="ECO:0000313" key="5">
    <source>
        <dbReference type="Proteomes" id="UP000199031"/>
    </source>
</evidence>
<dbReference type="RefSeq" id="WP_090660848.1">
    <property type="nucleotide sequence ID" value="NZ_FOXQ01000011.1"/>
</dbReference>
<dbReference type="AlphaFoldDB" id="A0A1I5Y8T5"/>
<feature type="domain" description="HTH LytTR-type" evidence="3">
    <location>
        <begin position="134"/>
        <end position="204"/>
    </location>
</feature>
<dbReference type="Pfam" id="PF04397">
    <property type="entry name" value="LytTR"/>
    <property type="match status" value="1"/>
</dbReference>
<dbReference type="Gene3D" id="2.40.50.1020">
    <property type="entry name" value="LytTr DNA-binding domain"/>
    <property type="match status" value="1"/>
</dbReference>
<dbReference type="EMBL" id="FOXQ01000011">
    <property type="protein sequence ID" value="SFQ40327.1"/>
    <property type="molecule type" value="Genomic_DNA"/>
</dbReference>
<keyword evidence="1" id="KW-0597">Phosphoprotein</keyword>
<evidence type="ECO:0000259" key="2">
    <source>
        <dbReference type="PROSITE" id="PS50110"/>
    </source>
</evidence>
<sequence>MIKCIIVDDEPLAQKGLKEYIEEVDFLELIGVCDTAMQAYPFINKGEADLILLDIEMPGLSGIDFLKSLHYMPAVIFTTAYPQYALQGYDLDIIDYLVKPISFQRFLKAVTKAKYFLADKIKDASQAADENDYFFLKVNQQVEKIFFKDVLFVEAMQNYVAVHLNNKKLISYITISNMEKRLPANLFMRIHKSYIAALHKIDSISGNKIIIRIHTLPLSRNTKEKLMQAVNGKLVKR</sequence>
<dbReference type="STRING" id="1465490.SAMN05444277_11116"/>
<dbReference type="SUPFAM" id="SSF52172">
    <property type="entry name" value="CheY-like"/>
    <property type="match status" value="1"/>
</dbReference>
<dbReference type="PROSITE" id="PS50110">
    <property type="entry name" value="RESPONSE_REGULATORY"/>
    <property type="match status" value="1"/>
</dbReference>
<dbReference type="InterPro" id="IPR007492">
    <property type="entry name" value="LytTR_DNA-bd_dom"/>
</dbReference>
<evidence type="ECO:0000259" key="3">
    <source>
        <dbReference type="PROSITE" id="PS50930"/>
    </source>
</evidence>
<accession>A0A1I5Y8T5</accession>
<dbReference type="OrthoDB" id="9787344at2"/>
<feature type="domain" description="Response regulatory" evidence="2">
    <location>
        <begin position="3"/>
        <end position="114"/>
    </location>
</feature>
<dbReference type="InterPro" id="IPR011006">
    <property type="entry name" value="CheY-like_superfamily"/>
</dbReference>
<dbReference type="PANTHER" id="PTHR37299:SF1">
    <property type="entry name" value="STAGE 0 SPORULATION PROTEIN A HOMOLOG"/>
    <property type="match status" value="1"/>
</dbReference>
<dbReference type="PROSITE" id="PS50930">
    <property type="entry name" value="HTH_LYTTR"/>
    <property type="match status" value="1"/>
</dbReference>
<evidence type="ECO:0000256" key="1">
    <source>
        <dbReference type="PROSITE-ProRule" id="PRU00169"/>
    </source>
</evidence>
<dbReference type="GO" id="GO:0003677">
    <property type="term" value="F:DNA binding"/>
    <property type="evidence" value="ECO:0007669"/>
    <property type="project" value="InterPro"/>
</dbReference>
<dbReference type="GO" id="GO:0000156">
    <property type="term" value="F:phosphorelay response regulator activity"/>
    <property type="evidence" value="ECO:0007669"/>
    <property type="project" value="InterPro"/>
</dbReference>